<dbReference type="InterPro" id="IPR036322">
    <property type="entry name" value="WD40_repeat_dom_sf"/>
</dbReference>
<evidence type="ECO:0000313" key="1">
    <source>
        <dbReference type="EMBL" id="CAL1679286.1"/>
    </source>
</evidence>
<sequence>MVIPNTMMSENLFKLQCLIKTTEIQHSIQCKLGRRLFLALATSNAEIILYFRREPSCLPVIKRIPWFQGSHKQIATFCFDPSGVWLLCITLDGSLYILPALTLVGENYVIDKRWKRDDATYIPFVNLQFSHFRPTAITWWKDMKMSIDIGIIGTECGAIILINLSNGHQMGITYVTGSISSLYICQNENEAAFLLITSKFQQQWRLSLEQRMYNFLHNLENKELQRNVNSNSTIYDNTEESVPNKSKLRELKQLSVEKLAIFKQKLIDTKNQTLGESSQCHGKSMYEYILRMQIEDF</sequence>
<name>A0AAV2NIY8_9HYME</name>
<organism evidence="1 2">
    <name type="scientific">Lasius platythorax</name>
    <dbReference type="NCBI Taxonomy" id="488582"/>
    <lineage>
        <taxon>Eukaryota</taxon>
        <taxon>Metazoa</taxon>
        <taxon>Ecdysozoa</taxon>
        <taxon>Arthropoda</taxon>
        <taxon>Hexapoda</taxon>
        <taxon>Insecta</taxon>
        <taxon>Pterygota</taxon>
        <taxon>Neoptera</taxon>
        <taxon>Endopterygota</taxon>
        <taxon>Hymenoptera</taxon>
        <taxon>Apocrita</taxon>
        <taxon>Aculeata</taxon>
        <taxon>Formicoidea</taxon>
        <taxon>Formicidae</taxon>
        <taxon>Formicinae</taxon>
        <taxon>Lasius</taxon>
        <taxon>Lasius</taxon>
    </lineage>
</organism>
<proteinExistence type="predicted"/>
<gene>
    <name evidence="1" type="ORF">LPLAT_LOCUS4990</name>
</gene>
<evidence type="ECO:0000313" key="2">
    <source>
        <dbReference type="Proteomes" id="UP001497644"/>
    </source>
</evidence>
<dbReference type="SUPFAM" id="SSF50978">
    <property type="entry name" value="WD40 repeat-like"/>
    <property type="match status" value="1"/>
</dbReference>
<dbReference type="AlphaFoldDB" id="A0AAV2NIY8"/>
<reference evidence="1" key="1">
    <citation type="submission" date="2024-04" db="EMBL/GenBank/DDBJ databases">
        <authorList>
            <consortium name="Molecular Ecology Group"/>
        </authorList>
    </citation>
    <scope>NUCLEOTIDE SEQUENCE</scope>
</reference>
<protein>
    <submittedName>
        <fullName evidence="1">Uncharacterized protein</fullName>
    </submittedName>
</protein>
<dbReference type="Proteomes" id="UP001497644">
    <property type="component" value="Chromosome 15"/>
</dbReference>
<dbReference type="EMBL" id="OZ034838">
    <property type="protein sequence ID" value="CAL1679286.1"/>
    <property type="molecule type" value="Genomic_DNA"/>
</dbReference>
<keyword evidence="2" id="KW-1185">Reference proteome</keyword>
<accession>A0AAV2NIY8</accession>